<reference evidence="2 3" key="1">
    <citation type="journal article" date="2014" name="PLoS Genet.">
        <title>Phylogenetically driven sequencing of extremely halophilic archaea reveals strategies for static and dynamic osmo-response.</title>
        <authorList>
            <person name="Becker E.A."/>
            <person name="Seitzer P.M."/>
            <person name="Tritt A."/>
            <person name="Larsen D."/>
            <person name="Krusor M."/>
            <person name="Yao A.I."/>
            <person name="Wu D."/>
            <person name="Madern D."/>
            <person name="Eisen J.A."/>
            <person name="Darling A.E."/>
            <person name="Facciotti M.T."/>
        </authorList>
    </citation>
    <scope>NUCLEOTIDE SEQUENCE [LARGE SCALE GENOMIC DNA]</scope>
    <source>
        <strain evidence="2 3">JCM 10990</strain>
    </source>
</reference>
<sequence length="142" mass="15872">MDTKFDQIDQRIVALLKEYGIRLLQFSIGAVFVWFGLLKVAGISPAFELVANTVYWVPPRLFVPFLGFWEVVIGLLLVFNRLKRLAILLLLLQMPGTMLPILLLPDVVFTQFPIGLSLEGQYIAKNIVLISAALVVGSTARE</sequence>
<organism evidence="2 3">
    <name type="scientific">Natrialba chahannaoensis JCM 10990</name>
    <dbReference type="NCBI Taxonomy" id="1227492"/>
    <lineage>
        <taxon>Archaea</taxon>
        <taxon>Methanobacteriati</taxon>
        <taxon>Methanobacteriota</taxon>
        <taxon>Stenosarchaea group</taxon>
        <taxon>Halobacteria</taxon>
        <taxon>Halobacteriales</taxon>
        <taxon>Natrialbaceae</taxon>
        <taxon>Natrialba</taxon>
    </lineage>
</organism>
<dbReference type="EMBL" id="AOIN01000086">
    <property type="protein sequence ID" value="ELY96126.1"/>
    <property type="molecule type" value="Genomic_DNA"/>
</dbReference>
<dbReference type="RefSeq" id="WP_006168719.1">
    <property type="nucleotide sequence ID" value="NZ_AOIN01000086.1"/>
</dbReference>
<keyword evidence="3" id="KW-1185">Reference proteome</keyword>
<keyword evidence="1" id="KW-1133">Transmembrane helix</keyword>
<dbReference type="PATRIC" id="fig|1227492.4.peg.3214"/>
<feature type="transmembrane region" description="Helical" evidence="1">
    <location>
        <begin position="61"/>
        <end position="79"/>
    </location>
</feature>
<accession>M0ACL4</accession>
<keyword evidence="1" id="KW-0812">Transmembrane</keyword>
<evidence type="ECO:0000313" key="3">
    <source>
        <dbReference type="Proteomes" id="UP000011693"/>
    </source>
</evidence>
<feature type="transmembrane region" description="Helical" evidence="1">
    <location>
        <begin position="21"/>
        <end position="41"/>
    </location>
</feature>
<evidence type="ECO:0008006" key="4">
    <source>
        <dbReference type="Google" id="ProtNLM"/>
    </source>
</evidence>
<evidence type="ECO:0000256" key="1">
    <source>
        <dbReference type="SAM" id="Phobius"/>
    </source>
</evidence>
<name>M0ACL4_9EURY</name>
<proteinExistence type="predicted"/>
<dbReference type="OrthoDB" id="195751at2157"/>
<evidence type="ECO:0000313" key="2">
    <source>
        <dbReference type="EMBL" id="ELY96126.1"/>
    </source>
</evidence>
<gene>
    <name evidence="2" type="ORF">C482_16158</name>
</gene>
<protein>
    <recommendedName>
        <fullName evidence="4">DoxX family protein</fullName>
    </recommendedName>
</protein>
<keyword evidence="1" id="KW-0472">Membrane</keyword>
<dbReference type="Proteomes" id="UP000011693">
    <property type="component" value="Unassembled WGS sequence"/>
</dbReference>
<dbReference type="AlphaFoldDB" id="M0ACL4"/>
<comment type="caution">
    <text evidence="2">The sequence shown here is derived from an EMBL/GenBank/DDBJ whole genome shotgun (WGS) entry which is preliminary data.</text>
</comment>
<feature type="transmembrane region" description="Helical" evidence="1">
    <location>
        <begin position="86"/>
        <end position="103"/>
    </location>
</feature>